<dbReference type="NCBIfam" id="TIGR02464">
    <property type="entry name" value="ribofla_fusion"/>
    <property type="match status" value="1"/>
</dbReference>
<sequence>MKIKNNMVLFWGRQDPFSNWHPSKFTFDGVTFNCSEQYMMYRKAVLFGDTKIASEILGCRDPREQKALGRKVGGYDDAVWKAQARDIMVPGLVAKFEQNPALDDVLVGTESLLIVEASPTDPLWGVGLSAEDPRILDQSQWLGSNWLGDVLMRARAIRVRARAANPSQQDLA</sequence>
<organism evidence="4 5">
    <name type="scientific">Ramlibacter monticola</name>
    <dbReference type="NCBI Taxonomy" id="1926872"/>
    <lineage>
        <taxon>Bacteria</taxon>
        <taxon>Pseudomonadati</taxon>
        <taxon>Pseudomonadota</taxon>
        <taxon>Betaproteobacteria</taxon>
        <taxon>Burkholderiales</taxon>
        <taxon>Comamonadaceae</taxon>
        <taxon>Ramlibacter</taxon>
    </lineage>
</organism>
<evidence type="ECO:0000256" key="1">
    <source>
        <dbReference type="ARBA" id="ARBA00000022"/>
    </source>
</evidence>
<gene>
    <name evidence="4" type="ORF">JJ685_03465</name>
</gene>
<comment type="caution">
    <text evidence="4">The sequence shown here is derived from an EMBL/GenBank/DDBJ whole genome shotgun (WGS) entry which is preliminary data.</text>
</comment>
<dbReference type="RefSeq" id="WP_201672761.1">
    <property type="nucleotide sequence ID" value="NZ_JAEQNE010000001.1"/>
</dbReference>
<name>A0A936YY08_9BURK</name>
<accession>A0A936YY08</accession>
<comment type="catalytic activity">
    <reaction evidence="2">
        <text>2,5-diamino-6-hydroxy-4-(5-phosphoribosylamino)-pyrimidine + H2O = 2,5,6-triamino-4-hydroxypyrimidine + D-ribose 5-phosphate</text>
        <dbReference type="Rhea" id="RHEA:23436"/>
        <dbReference type="ChEBI" id="CHEBI:15377"/>
        <dbReference type="ChEBI" id="CHEBI:58614"/>
        <dbReference type="ChEBI" id="CHEBI:78346"/>
        <dbReference type="ChEBI" id="CHEBI:137796"/>
    </reaction>
</comment>
<evidence type="ECO:0000259" key="3">
    <source>
        <dbReference type="Pfam" id="PF08719"/>
    </source>
</evidence>
<dbReference type="SUPFAM" id="SSF143990">
    <property type="entry name" value="YbiA-like"/>
    <property type="match status" value="1"/>
</dbReference>
<dbReference type="EMBL" id="JAEQNE010000001">
    <property type="protein sequence ID" value="MBL0390191.1"/>
    <property type="molecule type" value="Genomic_DNA"/>
</dbReference>
<dbReference type="Gene3D" id="1.10.357.40">
    <property type="entry name" value="YbiA-like"/>
    <property type="match status" value="1"/>
</dbReference>
<feature type="domain" description="NADAR" evidence="3">
    <location>
        <begin position="10"/>
        <end position="156"/>
    </location>
</feature>
<dbReference type="Pfam" id="PF08719">
    <property type="entry name" value="NADAR"/>
    <property type="match status" value="1"/>
</dbReference>
<comment type="catalytic activity">
    <reaction evidence="1">
        <text>5-amino-6-(5-phospho-D-ribosylamino)uracil + H2O = 5,6-diaminouracil + D-ribose 5-phosphate</text>
        <dbReference type="Rhea" id="RHEA:55020"/>
        <dbReference type="ChEBI" id="CHEBI:15377"/>
        <dbReference type="ChEBI" id="CHEBI:46252"/>
        <dbReference type="ChEBI" id="CHEBI:58453"/>
        <dbReference type="ChEBI" id="CHEBI:78346"/>
    </reaction>
</comment>
<dbReference type="InterPro" id="IPR037238">
    <property type="entry name" value="YbiA-like_sf"/>
</dbReference>
<evidence type="ECO:0000313" key="5">
    <source>
        <dbReference type="Proteomes" id="UP000599109"/>
    </source>
</evidence>
<dbReference type="InterPro" id="IPR012816">
    <property type="entry name" value="NADAR"/>
</dbReference>
<evidence type="ECO:0000256" key="2">
    <source>
        <dbReference type="ARBA" id="ARBA00000751"/>
    </source>
</evidence>
<dbReference type="CDD" id="cd15457">
    <property type="entry name" value="NADAR"/>
    <property type="match status" value="1"/>
</dbReference>
<keyword evidence="5" id="KW-1185">Reference proteome</keyword>
<proteinExistence type="predicted"/>
<reference evidence="4 5" key="1">
    <citation type="journal article" date="2017" name="Int. J. Syst. Evol. Microbiol.">
        <title>Ramlibacter monticola sp. nov., isolated from forest soil.</title>
        <authorList>
            <person name="Chaudhary D.K."/>
            <person name="Kim J."/>
        </authorList>
    </citation>
    <scope>NUCLEOTIDE SEQUENCE [LARGE SCALE GENOMIC DNA]</scope>
    <source>
        <strain evidence="4 5">KACC 19175</strain>
    </source>
</reference>
<dbReference type="Proteomes" id="UP000599109">
    <property type="component" value="Unassembled WGS sequence"/>
</dbReference>
<dbReference type="AlphaFoldDB" id="A0A936YY08"/>
<evidence type="ECO:0000313" key="4">
    <source>
        <dbReference type="EMBL" id="MBL0390191.1"/>
    </source>
</evidence>
<protein>
    <submittedName>
        <fullName evidence="4">NADAR family protein</fullName>
    </submittedName>
</protein>